<dbReference type="SMART" id="SM00343">
    <property type="entry name" value="ZnF_C2HC"/>
    <property type="match status" value="1"/>
</dbReference>
<evidence type="ECO:0000313" key="3">
    <source>
        <dbReference type="EMBL" id="CAG8476658.1"/>
    </source>
</evidence>
<keyword evidence="1" id="KW-0479">Metal-binding</keyword>
<comment type="caution">
    <text evidence="3">The sequence shown here is derived from an EMBL/GenBank/DDBJ whole genome shotgun (WGS) entry which is preliminary data.</text>
</comment>
<evidence type="ECO:0000256" key="1">
    <source>
        <dbReference type="PROSITE-ProRule" id="PRU00047"/>
    </source>
</evidence>
<keyword evidence="1" id="KW-0863">Zinc-finger</keyword>
<protein>
    <submittedName>
        <fullName evidence="3">17424_t:CDS:1</fullName>
    </submittedName>
</protein>
<dbReference type="PROSITE" id="PS50158">
    <property type="entry name" value="ZF_CCHC"/>
    <property type="match status" value="1"/>
</dbReference>
<dbReference type="InterPro" id="IPR036875">
    <property type="entry name" value="Znf_CCHC_sf"/>
</dbReference>
<evidence type="ECO:0000259" key="2">
    <source>
        <dbReference type="PROSITE" id="PS50158"/>
    </source>
</evidence>
<dbReference type="Gene3D" id="4.10.60.10">
    <property type="entry name" value="Zinc finger, CCHC-type"/>
    <property type="match status" value="1"/>
</dbReference>
<organism evidence="3 4">
    <name type="scientific">Gigaspora margarita</name>
    <dbReference type="NCBI Taxonomy" id="4874"/>
    <lineage>
        <taxon>Eukaryota</taxon>
        <taxon>Fungi</taxon>
        <taxon>Fungi incertae sedis</taxon>
        <taxon>Mucoromycota</taxon>
        <taxon>Glomeromycotina</taxon>
        <taxon>Glomeromycetes</taxon>
        <taxon>Diversisporales</taxon>
        <taxon>Gigasporaceae</taxon>
        <taxon>Gigaspora</taxon>
    </lineage>
</organism>
<keyword evidence="4" id="KW-1185">Reference proteome</keyword>
<dbReference type="InterPro" id="IPR001878">
    <property type="entry name" value="Znf_CCHC"/>
</dbReference>
<dbReference type="EMBL" id="CAJVQB010000232">
    <property type="protein sequence ID" value="CAG8476658.1"/>
    <property type="molecule type" value="Genomic_DNA"/>
</dbReference>
<dbReference type="Proteomes" id="UP000789901">
    <property type="component" value="Unassembled WGS sequence"/>
</dbReference>
<feature type="domain" description="CCHC-type" evidence="2">
    <location>
        <begin position="141"/>
        <end position="157"/>
    </location>
</feature>
<reference evidence="3 4" key="1">
    <citation type="submission" date="2021-06" db="EMBL/GenBank/DDBJ databases">
        <authorList>
            <person name="Kallberg Y."/>
            <person name="Tangrot J."/>
            <person name="Rosling A."/>
        </authorList>
    </citation>
    <scope>NUCLEOTIDE SEQUENCE [LARGE SCALE GENOMIC DNA]</scope>
    <source>
        <strain evidence="3 4">120-4 pot B 10/14</strain>
    </source>
</reference>
<sequence length="399" mass="46009">MEMITKFFADTAKNIMNGSKSEIKESNHVKVKGFYSTKDEDPFEWFDDFECATKANNWPKNCQLKIASGYLKEMVANWYKENKKGYIVRMFLSGLKGTDATFVAVAASKNLSEAIVAARRVEAGDYYRKHSPEFEKEKRIKCYKCGKVGHIARDCKSENVNMANKSQRGVINQAKNINLYEVDDNLNRDEVYIVDNKNISPRIAKSEENTREQDMGDDHSLITEKLVAINQSKKKCTKNLILESNKYNTKSGNTFDKFDYEEKAEDVEGQLIKECENSLALYLTSIEEIPIQNDEEKEEVKSVEEKIHESAHNKELTPQQQLKCGLQAQNAIDDLKKRNLVLVFKALQENSKSYKLSPKWKGPFIIYKIQDKGIYKLYTTKRNIIKATINQKFLNKYQS</sequence>
<gene>
    <name evidence="3" type="ORF">GMARGA_LOCUS1035</name>
</gene>
<dbReference type="Pfam" id="PF00098">
    <property type="entry name" value="zf-CCHC"/>
    <property type="match status" value="1"/>
</dbReference>
<name>A0ABM8VY73_GIGMA</name>
<keyword evidence="1" id="KW-0862">Zinc</keyword>
<dbReference type="SUPFAM" id="SSF57756">
    <property type="entry name" value="Retrovirus zinc finger-like domains"/>
    <property type="match status" value="1"/>
</dbReference>
<accession>A0ABM8VY73</accession>
<proteinExistence type="predicted"/>
<evidence type="ECO:0000313" key="4">
    <source>
        <dbReference type="Proteomes" id="UP000789901"/>
    </source>
</evidence>